<dbReference type="PANTHER" id="PTHR23112">
    <property type="entry name" value="G PROTEIN-COUPLED RECEPTOR 157-RELATED"/>
    <property type="match status" value="1"/>
</dbReference>
<evidence type="ECO:0000256" key="1">
    <source>
        <dbReference type="ARBA" id="ARBA00004141"/>
    </source>
</evidence>
<dbReference type="GO" id="GO:0004930">
    <property type="term" value="F:G protein-coupled receptor activity"/>
    <property type="evidence" value="ECO:0007669"/>
    <property type="project" value="TreeGrafter"/>
</dbReference>
<feature type="transmembrane region" description="Helical" evidence="6">
    <location>
        <begin position="15"/>
        <end position="36"/>
    </location>
</feature>
<feature type="transmembrane region" description="Helical" evidence="6">
    <location>
        <begin position="355"/>
        <end position="376"/>
    </location>
</feature>
<dbReference type="SUPFAM" id="SSF81321">
    <property type="entry name" value="Family A G protein-coupled receptor-like"/>
    <property type="match status" value="1"/>
</dbReference>
<dbReference type="Gene3D" id="1.20.1070.10">
    <property type="entry name" value="Rhodopsin 7-helix transmembrane proteins"/>
    <property type="match status" value="1"/>
</dbReference>
<proteinExistence type="predicted"/>
<dbReference type="GO" id="GO:0005886">
    <property type="term" value="C:plasma membrane"/>
    <property type="evidence" value="ECO:0007669"/>
    <property type="project" value="TreeGrafter"/>
</dbReference>
<evidence type="ECO:0000256" key="5">
    <source>
        <dbReference type="SAM" id="MobiDB-lite"/>
    </source>
</evidence>
<evidence type="ECO:0000256" key="3">
    <source>
        <dbReference type="ARBA" id="ARBA00022989"/>
    </source>
</evidence>
<feature type="compositionally biased region" description="Basic and acidic residues" evidence="5">
    <location>
        <begin position="435"/>
        <end position="466"/>
    </location>
</feature>
<feature type="transmembrane region" description="Helical" evidence="6">
    <location>
        <begin position="195"/>
        <end position="217"/>
    </location>
</feature>
<protein>
    <submittedName>
        <fullName evidence="7">Uncharacterized protein</fullName>
    </submittedName>
</protein>
<comment type="subcellular location">
    <subcellularLocation>
        <location evidence="1">Membrane</location>
        <topology evidence="1">Multi-pass membrane protein</topology>
    </subcellularLocation>
</comment>
<reference evidence="7" key="1">
    <citation type="submission" date="2021-01" db="EMBL/GenBank/DDBJ databases">
        <authorList>
            <person name="Corre E."/>
            <person name="Pelletier E."/>
            <person name="Niang G."/>
            <person name="Scheremetjew M."/>
            <person name="Finn R."/>
            <person name="Kale V."/>
            <person name="Holt S."/>
            <person name="Cochrane G."/>
            <person name="Meng A."/>
            <person name="Brown T."/>
            <person name="Cohen L."/>
        </authorList>
    </citation>
    <scope>NUCLEOTIDE SEQUENCE</scope>
    <source>
        <strain evidence="7">CCMP125</strain>
    </source>
</reference>
<keyword evidence="3 6" id="KW-1133">Transmembrane helix</keyword>
<gene>
    <name evidence="7" type="ORF">APAL1065_LOCUS21619</name>
</gene>
<dbReference type="PANTHER" id="PTHR23112:SF0">
    <property type="entry name" value="TRANSMEMBRANE PROTEIN 116"/>
    <property type="match status" value="1"/>
</dbReference>
<sequence>MTAGFSNDQKKVLSIIPHVTGPISFIGSAWIIYEVLSDFQKKWKKPYHRLLLGMACFDCLSSISLGLSTWPIPQGTEGVHAPSGTVGTCTAQGFFIQANIASPLYNFCLSLYYLFLVKYAIPEEKIRHHYEPWMHGCTIVFSVGTAIVCLSLEMFNDSSLWCWINALPKGCNQAYQHNDEAADCERGDNAEIFRWAFFFAPLWAAILGTMISMFLLWSSVRKQEDKAAKWTSKYMTASQFAGGVPHAENDARSSSSRFQSIKSSIERIFSLLSPNGRSNSRSGTNTNNQQSQSAEQSLPDHELRQLQAKQRESAKLHRKSNMVKDQAFRYVAIFWITWLPASLNRLLQVAGYNVFWVFVLHAIFVPLQGAMNWAVYKYPAFYQWRRARQKEKEALQRLQKRAILKEKRREEGLPDDYDASSDFHSSHHRTARVTSTDHRFSGLDSSHRHSHDRASSEDFDDIHSFDDDNDIHFEDTPVAVQQKTNAMEPIEGADPIEAVAESEPFPTKPIEDSNGENEAALVEQTDYSIPE</sequence>
<feature type="transmembrane region" description="Helical" evidence="6">
    <location>
        <begin position="327"/>
        <end position="343"/>
    </location>
</feature>
<feature type="transmembrane region" description="Helical" evidence="6">
    <location>
        <begin position="133"/>
        <end position="155"/>
    </location>
</feature>
<feature type="transmembrane region" description="Helical" evidence="6">
    <location>
        <begin position="48"/>
        <end position="67"/>
    </location>
</feature>
<organism evidence="7">
    <name type="scientific">Entomoneis paludosa</name>
    <dbReference type="NCBI Taxonomy" id="265537"/>
    <lineage>
        <taxon>Eukaryota</taxon>
        <taxon>Sar</taxon>
        <taxon>Stramenopiles</taxon>
        <taxon>Ochrophyta</taxon>
        <taxon>Bacillariophyta</taxon>
        <taxon>Bacillariophyceae</taxon>
        <taxon>Bacillariophycidae</taxon>
        <taxon>Entomoneidaceae</taxon>
        <taxon>Entomoneis</taxon>
    </lineage>
</organism>
<feature type="transmembrane region" description="Helical" evidence="6">
    <location>
        <begin position="104"/>
        <end position="121"/>
    </location>
</feature>
<name>A0A7S2YM79_9STRA</name>
<evidence type="ECO:0000256" key="4">
    <source>
        <dbReference type="ARBA" id="ARBA00023136"/>
    </source>
</evidence>
<evidence type="ECO:0000256" key="2">
    <source>
        <dbReference type="ARBA" id="ARBA00022692"/>
    </source>
</evidence>
<dbReference type="AlphaFoldDB" id="A0A7S2YM79"/>
<accession>A0A7S2YM79</accession>
<keyword evidence="2 6" id="KW-0812">Transmembrane</keyword>
<feature type="compositionally biased region" description="Low complexity" evidence="5">
    <location>
        <begin position="275"/>
        <end position="293"/>
    </location>
</feature>
<dbReference type="GO" id="GO:0007189">
    <property type="term" value="P:adenylate cyclase-activating G protein-coupled receptor signaling pathway"/>
    <property type="evidence" value="ECO:0007669"/>
    <property type="project" value="TreeGrafter"/>
</dbReference>
<keyword evidence="4 6" id="KW-0472">Membrane</keyword>
<evidence type="ECO:0000313" key="7">
    <source>
        <dbReference type="EMBL" id="CAD9984365.1"/>
    </source>
</evidence>
<evidence type="ECO:0000256" key="6">
    <source>
        <dbReference type="SAM" id="Phobius"/>
    </source>
</evidence>
<feature type="region of interest" description="Disordered" evidence="5">
    <location>
        <begin position="495"/>
        <end position="531"/>
    </location>
</feature>
<feature type="region of interest" description="Disordered" evidence="5">
    <location>
        <begin position="273"/>
        <end position="301"/>
    </location>
</feature>
<feature type="region of interest" description="Disordered" evidence="5">
    <location>
        <begin position="414"/>
        <end position="466"/>
    </location>
</feature>
<dbReference type="EMBL" id="HBHT01032167">
    <property type="protein sequence ID" value="CAD9984365.1"/>
    <property type="molecule type" value="Transcribed_RNA"/>
</dbReference>